<dbReference type="Proteomes" id="UP001166291">
    <property type="component" value="Unassembled WGS sequence"/>
</dbReference>
<dbReference type="NCBIfam" id="TIGR00369">
    <property type="entry name" value="unchar_dom_1"/>
    <property type="match status" value="1"/>
</dbReference>
<dbReference type="RefSeq" id="WP_219042748.1">
    <property type="nucleotide sequence ID" value="NZ_JAHWDQ010000001.1"/>
</dbReference>
<evidence type="ECO:0000259" key="1">
    <source>
        <dbReference type="Pfam" id="PF03061"/>
    </source>
</evidence>
<dbReference type="EMBL" id="JAHWDQ010000001">
    <property type="protein sequence ID" value="MBW2940559.1"/>
    <property type="molecule type" value="Genomic_DNA"/>
</dbReference>
<evidence type="ECO:0000313" key="3">
    <source>
        <dbReference type="Proteomes" id="UP001166291"/>
    </source>
</evidence>
<organism evidence="2 3">
    <name type="scientific">Zhongshania aquimaris</name>
    <dbReference type="NCBI Taxonomy" id="2857107"/>
    <lineage>
        <taxon>Bacteria</taxon>
        <taxon>Pseudomonadati</taxon>
        <taxon>Pseudomonadota</taxon>
        <taxon>Gammaproteobacteria</taxon>
        <taxon>Cellvibrionales</taxon>
        <taxon>Spongiibacteraceae</taxon>
        <taxon>Zhongshania</taxon>
    </lineage>
</organism>
<comment type="caution">
    <text evidence="2">The sequence shown here is derived from an EMBL/GenBank/DDBJ whole genome shotgun (WGS) entry which is preliminary data.</text>
</comment>
<evidence type="ECO:0000313" key="2">
    <source>
        <dbReference type="EMBL" id="MBW2940559.1"/>
    </source>
</evidence>
<feature type="domain" description="Thioesterase" evidence="1">
    <location>
        <begin position="48"/>
        <end position="124"/>
    </location>
</feature>
<keyword evidence="3" id="KW-1185">Reference proteome</keyword>
<dbReference type="Pfam" id="PF03061">
    <property type="entry name" value="4HBT"/>
    <property type="match status" value="1"/>
</dbReference>
<dbReference type="InterPro" id="IPR003736">
    <property type="entry name" value="PAAI_dom"/>
</dbReference>
<dbReference type="InterPro" id="IPR006683">
    <property type="entry name" value="Thioestr_dom"/>
</dbReference>
<reference evidence="2" key="1">
    <citation type="submission" date="2021-07" db="EMBL/GenBank/DDBJ databases">
        <title>Zhongshania sp. CAU 1632 isolated from seawater.</title>
        <authorList>
            <person name="Kim W."/>
        </authorList>
    </citation>
    <scope>NUCLEOTIDE SEQUENCE</scope>
    <source>
        <strain evidence="2">CAU 1632</strain>
    </source>
</reference>
<name>A0ABS6VR94_9GAMM</name>
<proteinExistence type="predicted"/>
<gene>
    <name evidence="2" type="ORF">KXJ70_07230</name>
</gene>
<protein>
    <submittedName>
        <fullName evidence="2">PaaI family thioesterase</fullName>
    </submittedName>
</protein>
<dbReference type="CDD" id="cd03443">
    <property type="entry name" value="PaaI_thioesterase"/>
    <property type="match status" value="1"/>
</dbReference>
<accession>A0ABS6VR94</accession>
<sequence length="134" mass="14613">MQWTSIPEGYKHWAGDPAEDNIGPFFFKSMAPKSETALCLQEKHCNMFGIVHGGVLMAFVDYTLCLAGLESTEDGCVTVTCDNQFIGSANAGELLTGHGELIHRTRKLAFVRATLTVEDRTVLCATATLKMLAK</sequence>